<dbReference type="InterPro" id="IPR005835">
    <property type="entry name" value="NTP_transferase_dom"/>
</dbReference>
<dbReference type="SUPFAM" id="SSF51182">
    <property type="entry name" value="RmlC-like cupins"/>
    <property type="match status" value="1"/>
</dbReference>
<evidence type="ECO:0000256" key="7">
    <source>
        <dbReference type="ARBA" id="ARBA00047343"/>
    </source>
</evidence>
<comment type="catalytic activity">
    <reaction evidence="7">
        <text>alpha-D-mannose 1-phosphate + GTP + H(+) = GDP-alpha-D-mannose + diphosphate</text>
        <dbReference type="Rhea" id="RHEA:15229"/>
        <dbReference type="ChEBI" id="CHEBI:15378"/>
        <dbReference type="ChEBI" id="CHEBI:33019"/>
        <dbReference type="ChEBI" id="CHEBI:37565"/>
        <dbReference type="ChEBI" id="CHEBI:57527"/>
        <dbReference type="ChEBI" id="CHEBI:58409"/>
        <dbReference type="EC" id="2.7.7.13"/>
    </reaction>
</comment>
<dbReference type="SUPFAM" id="SSF53448">
    <property type="entry name" value="Nucleotide-diphospho-sugar transferases"/>
    <property type="match status" value="1"/>
</dbReference>
<evidence type="ECO:0000256" key="8">
    <source>
        <dbReference type="RuleBase" id="RU004190"/>
    </source>
</evidence>
<gene>
    <name evidence="12" type="ORF">NHU_04536</name>
</gene>
<dbReference type="GO" id="GO:0000271">
    <property type="term" value="P:polysaccharide biosynthetic process"/>
    <property type="evidence" value="ECO:0007669"/>
    <property type="project" value="InterPro"/>
</dbReference>
<dbReference type="InterPro" id="IPR051161">
    <property type="entry name" value="Mannose-6P_isomerase_type2"/>
</dbReference>
<protein>
    <recommendedName>
        <fullName evidence="2">mannose-1-phosphate guanylyltransferase</fullName>
        <ecNumber evidence="2">2.7.7.13</ecNumber>
    </recommendedName>
</protein>
<accession>A0A0D6BA61</accession>
<dbReference type="PATRIC" id="fig|35806.4.peg.4653"/>
<dbReference type="Gene3D" id="2.60.120.10">
    <property type="entry name" value="Jelly Rolls"/>
    <property type="match status" value="1"/>
</dbReference>
<geneLocation type="plasmid" evidence="13">
    <name>Plasmid3 DNA</name>
</geneLocation>
<dbReference type="InterPro" id="IPR049577">
    <property type="entry name" value="GMPP_N"/>
</dbReference>
<dbReference type="Pfam" id="PF01050">
    <property type="entry name" value="MannoseP_isomer"/>
    <property type="match status" value="1"/>
</dbReference>
<keyword evidence="12" id="KW-0614">Plasmid</keyword>
<dbReference type="Pfam" id="PF22640">
    <property type="entry name" value="ManC_GMP_beta-helix"/>
    <property type="match status" value="1"/>
</dbReference>
<evidence type="ECO:0000256" key="5">
    <source>
        <dbReference type="ARBA" id="ARBA00022741"/>
    </source>
</evidence>
<dbReference type="GO" id="GO:0004475">
    <property type="term" value="F:mannose-1-phosphate guanylyltransferase (GTP) activity"/>
    <property type="evidence" value="ECO:0007669"/>
    <property type="project" value="UniProtKB-EC"/>
</dbReference>
<dbReference type="Proteomes" id="UP000064912">
    <property type="component" value="Plasmid Plasmid3"/>
</dbReference>
<evidence type="ECO:0000256" key="2">
    <source>
        <dbReference type="ARBA" id="ARBA00012387"/>
    </source>
</evidence>
<feature type="domain" description="Mannose-6-phosphate isomerase type II C-terminal" evidence="10">
    <location>
        <begin position="368"/>
        <end position="478"/>
    </location>
</feature>
<dbReference type="AlphaFoldDB" id="A0A0D6BA61"/>
<dbReference type="Gene3D" id="3.90.550.10">
    <property type="entry name" value="Spore Coat Polysaccharide Biosynthesis Protein SpsA, Chain A"/>
    <property type="match status" value="1"/>
</dbReference>
<dbReference type="EC" id="2.7.7.13" evidence="2"/>
<evidence type="ECO:0000259" key="11">
    <source>
        <dbReference type="Pfam" id="PF22640"/>
    </source>
</evidence>
<dbReference type="CDD" id="cd02509">
    <property type="entry name" value="GDP-M1P_Guanylyltransferase"/>
    <property type="match status" value="1"/>
</dbReference>
<keyword evidence="6" id="KW-0342">GTP-binding</keyword>
<keyword evidence="5" id="KW-0547">Nucleotide-binding</keyword>
<dbReference type="CDD" id="cd02213">
    <property type="entry name" value="cupin_PMI_typeII_C"/>
    <property type="match status" value="1"/>
</dbReference>
<reference evidence="12 13" key="1">
    <citation type="submission" date="2015-02" db="EMBL/GenBank/DDBJ databases">
        <title>Genome sequene of Rhodovulum sulfidophilum DSM 2351.</title>
        <authorList>
            <person name="Nagao N."/>
        </authorList>
    </citation>
    <scope>NUCLEOTIDE SEQUENCE [LARGE SCALE GENOMIC DNA]</scope>
    <source>
        <strain evidence="12 13">DSM 2351</strain>
        <plasmid evidence="13">Plasmid Plasmid3 DNA</plasmid>
    </source>
</reference>
<evidence type="ECO:0000256" key="6">
    <source>
        <dbReference type="ARBA" id="ARBA00023134"/>
    </source>
</evidence>
<dbReference type="InterPro" id="IPR029044">
    <property type="entry name" value="Nucleotide-diphossugar_trans"/>
</dbReference>
<dbReference type="InterPro" id="IPR011051">
    <property type="entry name" value="RmlC_Cupin_sf"/>
</dbReference>
<dbReference type="NCBIfam" id="TIGR01479">
    <property type="entry name" value="GMP_PMI"/>
    <property type="match status" value="1"/>
</dbReference>
<feature type="domain" description="MannoseP isomerase/GMP-like beta-helix" evidence="11">
    <location>
        <begin position="306"/>
        <end position="360"/>
    </location>
</feature>
<dbReference type="GO" id="GO:0005525">
    <property type="term" value="F:GTP binding"/>
    <property type="evidence" value="ECO:0007669"/>
    <property type="project" value="UniProtKB-KW"/>
</dbReference>
<evidence type="ECO:0000259" key="9">
    <source>
        <dbReference type="Pfam" id="PF00483"/>
    </source>
</evidence>
<organism evidence="12 13">
    <name type="scientific">Rhodovulum sulfidophilum</name>
    <name type="common">Rhodobacter sulfidophilus</name>
    <dbReference type="NCBI Taxonomy" id="35806"/>
    <lineage>
        <taxon>Bacteria</taxon>
        <taxon>Pseudomonadati</taxon>
        <taxon>Pseudomonadota</taxon>
        <taxon>Alphaproteobacteria</taxon>
        <taxon>Rhodobacterales</taxon>
        <taxon>Paracoccaceae</taxon>
        <taxon>Rhodovulum</taxon>
    </lineage>
</organism>
<dbReference type="Pfam" id="PF00483">
    <property type="entry name" value="NTP_transferase"/>
    <property type="match status" value="1"/>
</dbReference>
<dbReference type="InterPro" id="IPR006375">
    <property type="entry name" value="Man1P_GuaTrfase/Man6P_Isoase"/>
</dbReference>
<dbReference type="InterPro" id="IPR054566">
    <property type="entry name" value="ManC/GMP-like_b-helix"/>
</dbReference>
<proteinExistence type="inferred from homology"/>
<evidence type="ECO:0000256" key="4">
    <source>
        <dbReference type="ARBA" id="ARBA00022695"/>
    </source>
</evidence>
<evidence type="ECO:0000313" key="12">
    <source>
        <dbReference type="EMBL" id="BAQ71649.1"/>
    </source>
</evidence>
<sequence length="483" mass="52077">MLTSVNGKGEPDVIHPVILCGGSGTRLWPSSRKAYPKQFAPLIGRESLYQRTLRRFSGGGFAAPLVMTGNEFRFMATEQAAAIGLSDARVVVEPLGRDTAPAILAAALMLERDDPEALMLVAPSDHVIADLPAFLAAVEAGCPPARDGALVTFGVAPDRPETGYGYLELTAPPAGNAPVPLASFREKPDLATAREMLEAGTYLWNAGIFLFRAADAIAAFETHAPELLAPCRAAIEEGQTDLGFFRLAEAPYAGARAISFDYAVMEKASRVMAVPLEGGWSDLGSWDALWAAAGPDADGVVADGAVTAIDCHDSYLRSEDETMQLVGLGLEGVVAVAMRDAVLVADKSRAQEVKTVVETLRADGVAQADQYPRFHRPWGWYETLCLGTRFQVKRIMVRPGGVLSLQSHHHRSEHWIVVSGTAEVTIGEEARLVTENQSVYIPLGTVHRMANPGKLPMYLIEVQTGAYLGEDDIVRYQDIYDRS</sequence>
<evidence type="ECO:0000259" key="10">
    <source>
        <dbReference type="Pfam" id="PF01050"/>
    </source>
</evidence>
<comment type="similarity">
    <text evidence="1 8">Belongs to the mannose-6-phosphate isomerase type 2 family.</text>
</comment>
<evidence type="ECO:0000256" key="1">
    <source>
        <dbReference type="ARBA" id="ARBA00006115"/>
    </source>
</evidence>
<name>A0A0D6BA61_RHOSU</name>
<dbReference type="PANTHER" id="PTHR46390">
    <property type="entry name" value="MANNOSE-1-PHOSPHATE GUANYLYLTRANSFERASE"/>
    <property type="match status" value="1"/>
</dbReference>
<dbReference type="FunFam" id="2.60.120.10:FF:000032">
    <property type="entry name" value="Mannose-1-phosphate guanylyltransferase/mannose-6-phosphate isomerase"/>
    <property type="match status" value="1"/>
</dbReference>
<keyword evidence="4 12" id="KW-0548">Nucleotidyltransferase</keyword>
<dbReference type="InterPro" id="IPR014710">
    <property type="entry name" value="RmlC-like_jellyroll"/>
</dbReference>
<dbReference type="PANTHER" id="PTHR46390:SF1">
    <property type="entry name" value="MANNOSE-1-PHOSPHATE GUANYLYLTRANSFERASE"/>
    <property type="match status" value="1"/>
</dbReference>
<evidence type="ECO:0000313" key="13">
    <source>
        <dbReference type="Proteomes" id="UP000064912"/>
    </source>
</evidence>
<keyword evidence="3 12" id="KW-0808">Transferase</keyword>
<dbReference type="KEGG" id="rsu:NHU_04536"/>
<dbReference type="EMBL" id="AP014803">
    <property type="protein sequence ID" value="BAQ71649.1"/>
    <property type="molecule type" value="Genomic_DNA"/>
</dbReference>
<dbReference type="GO" id="GO:0009298">
    <property type="term" value="P:GDP-mannose biosynthetic process"/>
    <property type="evidence" value="ECO:0007669"/>
    <property type="project" value="TreeGrafter"/>
</dbReference>
<feature type="domain" description="Nucleotidyl transferase" evidence="9">
    <location>
        <begin position="16"/>
        <end position="293"/>
    </location>
</feature>
<evidence type="ECO:0000256" key="3">
    <source>
        <dbReference type="ARBA" id="ARBA00022679"/>
    </source>
</evidence>
<dbReference type="InterPro" id="IPR001538">
    <property type="entry name" value="Man6P_isomerase-2_C"/>
</dbReference>